<name>A0A0N4WT11_HAEPC</name>
<evidence type="ECO:0000256" key="2">
    <source>
        <dbReference type="ARBA" id="ARBA00004922"/>
    </source>
</evidence>
<keyword evidence="4" id="KW-0812">Transmembrane</keyword>
<comment type="subcellular location">
    <subcellularLocation>
        <location evidence="1 9">Endoplasmic reticulum membrane</location>
        <topology evidence="1 9">Multi-pass membrane protein</topology>
    </subcellularLocation>
</comment>
<evidence type="ECO:0000256" key="7">
    <source>
        <dbReference type="ARBA" id="ARBA00023136"/>
    </source>
</evidence>
<evidence type="ECO:0000313" key="10">
    <source>
        <dbReference type="WBParaSite" id="HPLM_0001470201-mRNA-1"/>
    </source>
</evidence>
<dbReference type="PANTHER" id="PTHR13117">
    <property type="entry name" value="ENDOPLASMIC RETICULUM MULTISPAN TRANSMEMBRANE PROTEIN-RELATED"/>
    <property type="match status" value="1"/>
</dbReference>
<organism evidence="10">
    <name type="scientific">Haemonchus placei</name>
    <name type="common">Barber's pole worm</name>
    <dbReference type="NCBI Taxonomy" id="6290"/>
    <lineage>
        <taxon>Eukaryota</taxon>
        <taxon>Metazoa</taxon>
        <taxon>Ecdysozoa</taxon>
        <taxon>Nematoda</taxon>
        <taxon>Chromadorea</taxon>
        <taxon>Rhabditida</taxon>
        <taxon>Rhabditina</taxon>
        <taxon>Rhabditomorpha</taxon>
        <taxon>Strongyloidea</taxon>
        <taxon>Trichostrongylidae</taxon>
        <taxon>Haemonchus</taxon>
    </lineage>
</organism>
<proteinExistence type="inferred from homology"/>
<comment type="function">
    <text evidence="8 9">Intramembrane glycolipid transporter that operates in the biosynthetic pathway of dolichol-linked oligosaccharides, the glycan precursors employed in protein asparagine (N)-glycosylation. The sequential addition of sugars to dolichol pyrophosphate produces dolichol-linked oligosaccharides containing fourteen sugars, including two GlcNAcs, nine mannoses and three glucoses. Once assembled, the oligosaccharide is transferred from the lipid to nascent proteins by oligosaccharyltransferases. The assembly of dolichol-linked oligosaccharides begins on the cytosolic side of the endoplasmic reticulum membrane and finishes in its lumen. RFT1 could mediate the translocation of the cytosolically oriented intermediate DolPP-GlcNAc2Man5, produced by ALG11, into the ER lumen where dolichol-linked oligosaccharides assembly continues. However, the intramembrane lipid transporter activity could not be confirmed in vitro.</text>
</comment>
<keyword evidence="5" id="KW-0256">Endoplasmic reticulum</keyword>
<accession>A0A0N4WT11</accession>
<dbReference type="GO" id="GO:0034203">
    <property type="term" value="P:glycolipid translocation"/>
    <property type="evidence" value="ECO:0007669"/>
    <property type="project" value="TreeGrafter"/>
</dbReference>
<keyword evidence="6" id="KW-1133">Transmembrane helix</keyword>
<evidence type="ECO:0000256" key="6">
    <source>
        <dbReference type="ARBA" id="ARBA00022989"/>
    </source>
</evidence>
<dbReference type="WBParaSite" id="HPLM_0001470201-mRNA-1">
    <property type="protein sequence ID" value="HPLM_0001470201-mRNA-1"/>
    <property type="gene ID" value="HPLM_0001470201"/>
</dbReference>
<evidence type="ECO:0000256" key="4">
    <source>
        <dbReference type="ARBA" id="ARBA00022692"/>
    </source>
</evidence>
<evidence type="ECO:0000256" key="3">
    <source>
        <dbReference type="ARBA" id="ARBA00010288"/>
    </source>
</evidence>
<dbReference type="Pfam" id="PF04506">
    <property type="entry name" value="Rft-1"/>
    <property type="match status" value="1"/>
</dbReference>
<evidence type="ECO:0000256" key="1">
    <source>
        <dbReference type="ARBA" id="ARBA00004477"/>
    </source>
</evidence>
<evidence type="ECO:0000256" key="9">
    <source>
        <dbReference type="RuleBase" id="RU365067"/>
    </source>
</evidence>
<sequence length="133" mass="14811">LSAIGTLFAHSIVKQLMTDGSAYVMTFTELLSLKSQAVYDAVEKVGSLVARIVLAPLEEMCFAYFSNTVNQSSKVFSRNTVIPYSWKAVYLANSNSCVTIYVEHTSETTFIIHPENRLANLERSPLRLAIFPL</sequence>
<dbReference type="GO" id="GO:0006488">
    <property type="term" value="P:dolichol-linked oligosaccharide biosynthetic process"/>
    <property type="evidence" value="ECO:0007669"/>
    <property type="project" value="InterPro"/>
</dbReference>
<dbReference type="GO" id="GO:0005789">
    <property type="term" value="C:endoplasmic reticulum membrane"/>
    <property type="evidence" value="ECO:0007669"/>
    <property type="project" value="UniProtKB-SubCell"/>
</dbReference>
<protein>
    <recommendedName>
        <fullName evidence="9">Protein RFT1 homolog</fullName>
    </recommendedName>
</protein>
<comment type="pathway">
    <text evidence="2">Protein modification; protein glycosylation.</text>
</comment>
<keyword evidence="7" id="KW-0472">Membrane</keyword>
<evidence type="ECO:0000256" key="5">
    <source>
        <dbReference type="ARBA" id="ARBA00022824"/>
    </source>
</evidence>
<dbReference type="AlphaFoldDB" id="A0A0N4WT11"/>
<dbReference type="InterPro" id="IPR007594">
    <property type="entry name" value="RFT1"/>
</dbReference>
<dbReference type="PANTHER" id="PTHR13117:SF5">
    <property type="entry name" value="PROTEIN RFT1 HOMOLOG"/>
    <property type="match status" value="1"/>
</dbReference>
<reference evidence="10" key="1">
    <citation type="submission" date="2017-02" db="UniProtKB">
        <authorList>
            <consortium name="WormBaseParasite"/>
        </authorList>
    </citation>
    <scope>IDENTIFICATION</scope>
</reference>
<comment type="similarity">
    <text evidence="3 9">Belongs to the RFT1 family.</text>
</comment>
<evidence type="ECO:0000256" key="8">
    <source>
        <dbReference type="ARBA" id="ARBA00045912"/>
    </source>
</evidence>